<proteinExistence type="predicted"/>
<gene>
    <name evidence="2 4" type="ORF">BDZ99DRAFT_552575</name>
</gene>
<feature type="compositionally biased region" description="Polar residues" evidence="1">
    <location>
        <begin position="77"/>
        <end position="87"/>
    </location>
</feature>
<sequence>MSVSDSDSDGRPPHHQVFIIAKIRHRYQGLAVAHLPGLKGGSALKCCLRLLNIFQDPNNRAFLLHEIESARIEEMPTNENENGSSVIQDPHKENHTNEDLIGSPASGNGRGVVEASSFTGNASNKDISALQDSCGEVEVNDGHPRTDRDNSPEGETCSFSADTTIKGSLTVQHSTRDCQNERSENDPDPGGNVTTATGVYPFYDTSSYSGALTGQNTHNEISAKNQSDPDNGGSSAYIAKYPFITTCLVLGMSADIKISRINPGVVLDRFDTKFVGNRDDDGSTIIDITDPPALRYCFINPEENEQHYPEPATLVPLDAAEFLSIRAEAGLPEKPSPPAEPVRTGALDLRTISLAKLFEEALRDPNYQNWISDAEVLPSFFQDFQDFIYTHPDIVADSPTASALIYRYSCADGLLWRLSANSSPIFRHVPKDDSARSSRAYDDDQVKVCRPDPQYSFHA</sequence>
<name>A0A6A6XZN2_9PEZI</name>
<organism evidence="2">
    <name type="scientific">Mytilinidion resinicola</name>
    <dbReference type="NCBI Taxonomy" id="574789"/>
    <lineage>
        <taxon>Eukaryota</taxon>
        <taxon>Fungi</taxon>
        <taxon>Dikarya</taxon>
        <taxon>Ascomycota</taxon>
        <taxon>Pezizomycotina</taxon>
        <taxon>Dothideomycetes</taxon>
        <taxon>Pleosporomycetidae</taxon>
        <taxon>Mytilinidiales</taxon>
        <taxon>Mytilinidiaceae</taxon>
        <taxon>Mytilinidion</taxon>
    </lineage>
</organism>
<evidence type="ECO:0000313" key="4">
    <source>
        <dbReference type="RefSeq" id="XP_033568823.1"/>
    </source>
</evidence>
<reference evidence="2 4" key="1">
    <citation type="journal article" date="2020" name="Stud. Mycol.">
        <title>101 Dothideomycetes genomes: a test case for predicting lifestyles and emergence of pathogens.</title>
        <authorList>
            <person name="Haridas S."/>
            <person name="Albert R."/>
            <person name="Binder M."/>
            <person name="Bloem J."/>
            <person name="Labutti K."/>
            <person name="Salamov A."/>
            <person name="Andreopoulos B."/>
            <person name="Baker S."/>
            <person name="Barry K."/>
            <person name="Bills G."/>
            <person name="Bluhm B."/>
            <person name="Cannon C."/>
            <person name="Castanera R."/>
            <person name="Culley D."/>
            <person name="Daum C."/>
            <person name="Ezra D."/>
            <person name="Gonzalez J."/>
            <person name="Henrissat B."/>
            <person name="Kuo A."/>
            <person name="Liang C."/>
            <person name="Lipzen A."/>
            <person name="Lutzoni F."/>
            <person name="Magnuson J."/>
            <person name="Mondo S."/>
            <person name="Nolan M."/>
            <person name="Ohm R."/>
            <person name="Pangilinan J."/>
            <person name="Park H.-J."/>
            <person name="Ramirez L."/>
            <person name="Alfaro M."/>
            <person name="Sun H."/>
            <person name="Tritt A."/>
            <person name="Yoshinaga Y."/>
            <person name="Zwiers L.-H."/>
            <person name="Turgeon B."/>
            <person name="Goodwin S."/>
            <person name="Spatafora J."/>
            <person name="Crous P."/>
            <person name="Grigoriev I."/>
        </authorList>
    </citation>
    <scope>NUCLEOTIDE SEQUENCE</scope>
    <source>
        <strain evidence="2 4">CBS 304.34</strain>
    </source>
</reference>
<dbReference type="EMBL" id="MU003727">
    <property type="protein sequence ID" value="KAF2801859.1"/>
    <property type="molecule type" value="Genomic_DNA"/>
</dbReference>
<dbReference type="AlphaFoldDB" id="A0A6A6XZN2"/>
<feature type="region of interest" description="Disordered" evidence="1">
    <location>
        <begin position="75"/>
        <end position="124"/>
    </location>
</feature>
<evidence type="ECO:0000256" key="1">
    <source>
        <dbReference type="SAM" id="MobiDB-lite"/>
    </source>
</evidence>
<evidence type="ECO:0000313" key="3">
    <source>
        <dbReference type="Proteomes" id="UP000504636"/>
    </source>
</evidence>
<feature type="region of interest" description="Disordered" evidence="1">
    <location>
        <begin position="173"/>
        <end position="198"/>
    </location>
</feature>
<feature type="compositionally biased region" description="Basic and acidic residues" evidence="1">
    <location>
        <begin position="174"/>
        <end position="185"/>
    </location>
</feature>
<feature type="compositionally biased region" description="Basic and acidic residues" evidence="1">
    <location>
        <begin position="140"/>
        <end position="151"/>
    </location>
</feature>
<accession>A0A6A6XZN2</accession>
<dbReference type="RefSeq" id="XP_033568823.1">
    <property type="nucleotide sequence ID" value="XM_033727063.1"/>
</dbReference>
<reference evidence="4" key="3">
    <citation type="submission" date="2025-04" db="UniProtKB">
        <authorList>
            <consortium name="RefSeq"/>
        </authorList>
    </citation>
    <scope>IDENTIFICATION</scope>
    <source>
        <strain evidence="4">CBS 304.34</strain>
    </source>
</reference>
<dbReference type="Proteomes" id="UP000504636">
    <property type="component" value="Unplaced"/>
</dbReference>
<evidence type="ECO:0000313" key="2">
    <source>
        <dbReference type="EMBL" id="KAF2801859.1"/>
    </source>
</evidence>
<feature type="region of interest" description="Disordered" evidence="1">
    <location>
        <begin position="137"/>
        <end position="160"/>
    </location>
</feature>
<dbReference type="OrthoDB" id="3798564at2759"/>
<dbReference type="GeneID" id="54467956"/>
<keyword evidence="3" id="KW-1185">Reference proteome</keyword>
<reference evidence="4" key="2">
    <citation type="submission" date="2020-04" db="EMBL/GenBank/DDBJ databases">
        <authorList>
            <consortium name="NCBI Genome Project"/>
        </authorList>
    </citation>
    <scope>NUCLEOTIDE SEQUENCE</scope>
    <source>
        <strain evidence="4">CBS 304.34</strain>
    </source>
</reference>
<protein>
    <submittedName>
        <fullName evidence="2 4">Uncharacterized protein</fullName>
    </submittedName>
</protein>
<feature type="compositionally biased region" description="Basic and acidic residues" evidence="1">
    <location>
        <begin position="89"/>
        <end position="98"/>
    </location>
</feature>